<keyword evidence="3" id="KW-1003">Cell membrane</keyword>
<feature type="transmembrane region" description="Helical" evidence="7">
    <location>
        <begin position="315"/>
        <end position="336"/>
    </location>
</feature>
<comment type="similarity">
    <text evidence="2">Belongs to the acyltransferase 3 family.</text>
</comment>
<name>A0A3F3H0C6_9LACO</name>
<feature type="transmembrane region" description="Helical" evidence="7">
    <location>
        <begin position="186"/>
        <end position="205"/>
    </location>
</feature>
<dbReference type="GO" id="GO:0005886">
    <property type="term" value="C:plasma membrane"/>
    <property type="evidence" value="ECO:0007669"/>
    <property type="project" value="UniProtKB-SubCell"/>
</dbReference>
<dbReference type="AlphaFoldDB" id="A0A3F3H0C6"/>
<dbReference type="GO" id="GO:0009246">
    <property type="term" value="P:enterobacterial common antigen biosynthetic process"/>
    <property type="evidence" value="ECO:0007669"/>
    <property type="project" value="TreeGrafter"/>
</dbReference>
<dbReference type="PANTHER" id="PTHR40074:SF2">
    <property type="entry name" value="O-ACETYLTRANSFERASE WECH"/>
    <property type="match status" value="1"/>
</dbReference>
<dbReference type="PANTHER" id="PTHR40074">
    <property type="entry name" value="O-ACETYLTRANSFERASE WECH"/>
    <property type="match status" value="1"/>
</dbReference>
<keyword evidence="6 7" id="KW-0472">Membrane</keyword>
<feature type="domain" description="Acyltransferase 3" evidence="8">
    <location>
        <begin position="7"/>
        <end position="332"/>
    </location>
</feature>
<comment type="subcellular location">
    <subcellularLocation>
        <location evidence="1">Cell membrane</location>
        <topology evidence="1">Multi-pass membrane protein</topology>
    </subcellularLocation>
</comment>
<dbReference type="EMBL" id="DF968080">
    <property type="protein sequence ID" value="GAP04076.1"/>
    <property type="molecule type" value="Genomic_DNA"/>
</dbReference>
<sequence>MKRRYFYMDLLNILATFAVVMLHGSSFAFTNNGGDRWYLSVFIQVFFIFAVPLFFMISGTNILDYRNREDTRTFFKKRFRRVAIPFVFWTVIWFIYNNVQYNHYSWLNVNTYARLLNGFMHGTVQPIFWYFYIIIGFYLSAPLLTKIVTVNQKALVQYLLVLNIIVVGLIGYYYQLRNQDDSSFSGGISVGVAGSIGLFVLGWYLQHYPLADRQRHLLYLAGMLSVLIMIGLALVLSKHFGEFQRQTYSIWGIFGMTWSATVFVFFQHHFSQWNPSPKVQRWLRAGSSASLGVYVLHYFFVETLEVQFHLAQDSFWHLLVMPIVVWLVVTLLVKAIQKIPYLRRTV</sequence>
<feature type="transmembrane region" description="Helical" evidence="7">
    <location>
        <begin position="38"/>
        <end position="58"/>
    </location>
</feature>
<dbReference type="InterPro" id="IPR002656">
    <property type="entry name" value="Acyl_transf_3_dom"/>
</dbReference>
<organism evidence="9">
    <name type="scientific">Fructobacillus tropaeoli</name>
    <dbReference type="NCBI Taxonomy" id="709323"/>
    <lineage>
        <taxon>Bacteria</taxon>
        <taxon>Bacillati</taxon>
        <taxon>Bacillota</taxon>
        <taxon>Bacilli</taxon>
        <taxon>Lactobacillales</taxon>
        <taxon>Lactobacillaceae</taxon>
        <taxon>Fructobacillus</taxon>
    </lineage>
</organism>
<evidence type="ECO:0000256" key="4">
    <source>
        <dbReference type="ARBA" id="ARBA00022692"/>
    </source>
</evidence>
<gene>
    <name evidence="9" type="ORF">FTRO_0030160</name>
</gene>
<evidence type="ECO:0000256" key="3">
    <source>
        <dbReference type="ARBA" id="ARBA00022475"/>
    </source>
</evidence>
<feature type="transmembrane region" description="Helical" evidence="7">
    <location>
        <begin position="282"/>
        <end position="300"/>
    </location>
</feature>
<evidence type="ECO:0000256" key="1">
    <source>
        <dbReference type="ARBA" id="ARBA00004651"/>
    </source>
</evidence>
<dbReference type="RefSeq" id="WP_059393532.1">
    <property type="nucleotide sequence ID" value="NZ_DF968080.1"/>
</dbReference>
<accession>A0A3F3H0C6</accession>
<feature type="transmembrane region" description="Helical" evidence="7">
    <location>
        <begin position="127"/>
        <end position="148"/>
    </location>
</feature>
<evidence type="ECO:0000256" key="7">
    <source>
        <dbReference type="SAM" id="Phobius"/>
    </source>
</evidence>
<evidence type="ECO:0000256" key="2">
    <source>
        <dbReference type="ARBA" id="ARBA00007400"/>
    </source>
</evidence>
<dbReference type="Pfam" id="PF01757">
    <property type="entry name" value="Acyl_transf_3"/>
    <property type="match status" value="1"/>
</dbReference>
<feature type="transmembrane region" description="Helical" evidence="7">
    <location>
        <begin position="217"/>
        <end position="236"/>
    </location>
</feature>
<keyword evidence="5 7" id="KW-1133">Transmembrane helix</keyword>
<dbReference type="STRING" id="709323.GCA_001047135_00618"/>
<dbReference type="GO" id="GO:0016413">
    <property type="term" value="F:O-acetyltransferase activity"/>
    <property type="evidence" value="ECO:0007669"/>
    <property type="project" value="TreeGrafter"/>
</dbReference>
<feature type="transmembrane region" description="Helical" evidence="7">
    <location>
        <begin position="248"/>
        <end position="270"/>
    </location>
</feature>
<feature type="transmembrane region" description="Helical" evidence="7">
    <location>
        <begin position="79"/>
        <end position="96"/>
    </location>
</feature>
<proteinExistence type="inferred from homology"/>
<evidence type="ECO:0000256" key="6">
    <source>
        <dbReference type="ARBA" id="ARBA00023136"/>
    </source>
</evidence>
<feature type="transmembrane region" description="Helical" evidence="7">
    <location>
        <begin position="155"/>
        <end position="174"/>
    </location>
</feature>
<keyword evidence="4 7" id="KW-0812">Transmembrane</keyword>
<protein>
    <submittedName>
        <fullName evidence="9">Putative polysaccharide biosynthesis protein</fullName>
    </submittedName>
</protein>
<reference evidence="9" key="1">
    <citation type="journal article" date="2015" name="BMC Genomics">
        <title>Comparative genomics of Fructobacillus spp. and Leuconostoc spp. reveals niche-specific evolution of Fructobacillus spp.</title>
        <authorList>
            <person name="Endo A."/>
            <person name="Tanizawa Y."/>
            <person name="Tanaka N."/>
            <person name="Maeno S."/>
            <person name="Kumar H."/>
            <person name="Shiwa Y."/>
            <person name="Okada S."/>
            <person name="Yoshikawa H."/>
            <person name="Dicks L."/>
            <person name="Nakagawa J."/>
            <person name="Arita M."/>
        </authorList>
    </citation>
    <scope>NUCLEOTIDE SEQUENCE [LARGE SCALE GENOMIC DNA]</scope>
    <source>
        <strain evidence="9">F214-1</strain>
    </source>
</reference>
<dbReference type="Proteomes" id="UP000064514">
    <property type="component" value="Unassembled WGS sequence"/>
</dbReference>
<evidence type="ECO:0000256" key="5">
    <source>
        <dbReference type="ARBA" id="ARBA00022989"/>
    </source>
</evidence>
<evidence type="ECO:0000313" key="9">
    <source>
        <dbReference type="EMBL" id="GAP04076.1"/>
    </source>
</evidence>
<evidence type="ECO:0000259" key="8">
    <source>
        <dbReference type="Pfam" id="PF01757"/>
    </source>
</evidence>